<evidence type="ECO:0000313" key="2">
    <source>
        <dbReference type="Proteomes" id="UP001054945"/>
    </source>
</evidence>
<accession>A0AAV4U5R3</accession>
<organism evidence="1 2">
    <name type="scientific">Caerostris extrusa</name>
    <name type="common">Bark spider</name>
    <name type="synonym">Caerostris bankana</name>
    <dbReference type="NCBI Taxonomy" id="172846"/>
    <lineage>
        <taxon>Eukaryota</taxon>
        <taxon>Metazoa</taxon>
        <taxon>Ecdysozoa</taxon>
        <taxon>Arthropoda</taxon>
        <taxon>Chelicerata</taxon>
        <taxon>Arachnida</taxon>
        <taxon>Araneae</taxon>
        <taxon>Araneomorphae</taxon>
        <taxon>Entelegynae</taxon>
        <taxon>Araneoidea</taxon>
        <taxon>Araneidae</taxon>
        <taxon>Caerostris</taxon>
    </lineage>
</organism>
<dbReference type="Proteomes" id="UP001054945">
    <property type="component" value="Unassembled WGS sequence"/>
</dbReference>
<dbReference type="EMBL" id="BPLR01012320">
    <property type="protein sequence ID" value="GIY53068.1"/>
    <property type="molecule type" value="Genomic_DNA"/>
</dbReference>
<evidence type="ECO:0000313" key="1">
    <source>
        <dbReference type="EMBL" id="GIY53068.1"/>
    </source>
</evidence>
<reference evidence="1 2" key="1">
    <citation type="submission" date="2021-06" db="EMBL/GenBank/DDBJ databases">
        <title>Caerostris extrusa draft genome.</title>
        <authorList>
            <person name="Kono N."/>
            <person name="Arakawa K."/>
        </authorList>
    </citation>
    <scope>NUCLEOTIDE SEQUENCE [LARGE SCALE GENOMIC DNA]</scope>
</reference>
<protein>
    <submittedName>
        <fullName evidence="1">Uncharacterized protein</fullName>
    </submittedName>
</protein>
<comment type="caution">
    <text evidence="1">The sequence shown here is derived from an EMBL/GenBank/DDBJ whole genome shotgun (WGS) entry which is preliminary data.</text>
</comment>
<proteinExistence type="predicted"/>
<gene>
    <name evidence="1" type="ORF">CEXT_59131</name>
</gene>
<dbReference type="AlphaFoldDB" id="A0AAV4U5R3"/>
<sequence length="79" mass="8836">MHSCNKKVALKPSSALIPKVPRVRNCWSESKFVSSDCTHIIEGKHVLARERYNSLLRFAAAHTANSPARSSRNEIMSTI</sequence>
<name>A0AAV4U5R3_CAEEX</name>
<keyword evidence="2" id="KW-1185">Reference proteome</keyword>